<dbReference type="GO" id="GO:0016042">
    <property type="term" value="P:lipid catabolic process"/>
    <property type="evidence" value="ECO:0007669"/>
    <property type="project" value="UniProtKB-KW"/>
</dbReference>
<dbReference type="SUPFAM" id="SSF53474">
    <property type="entry name" value="alpha/beta-Hydrolases"/>
    <property type="match status" value="1"/>
</dbReference>
<feature type="active site" description="Charge relay system" evidence="3">
    <location>
        <position position="392"/>
    </location>
</feature>
<keyword evidence="2" id="KW-0442">Lipid degradation</keyword>
<dbReference type="GO" id="GO:0016788">
    <property type="term" value="F:hydrolase activity, acting on ester bonds"/>
    <property type="evidence" value="ECO:0007669"/>
    <property type="project" value="InterPro"/>
</dbReference>
<dbReference type="InterPro" id="IPR006693">
    <property type="entry name" value="AB_hydrolase_lipase"/>
</dbReference>
<dbReference type="Pfam" id="PF04083">
    <property type="entry name" value="Abhydro_lipase"/>
    <property type="match status" value="1"/>
</dbReference>
<dbReference type="PIRSF" id="PIRSF000862">
    <property type="entry name" value="Steryl_ester_lip"/>
    <property type="match status" value="1"/>
</dbReference>
<comment type="caution">
    <text evidence="6">The sequence shown here is derived from an EMBL/GenBank/DDBJ whole genome shotgun (WGS) entry which is preliminary data.</text>
</comment>
<evidence type="ECO:0000256" key="4">
    <source>
        <dbReference type="SAM" id="SignalP"/>
    </source>
</evidence>
<gene>
    <name evidence="6" type="ORF">LLUT_LOCUS24071</name>
</gene>
<proteinExistence type="inferred from homology"/>
<keyword evidence="2" id="KW-0378">Hydrolase</keyword>
<feature type="signal peptide" evidence="4">
    <location>
        <begin position="1"/>
        <end position="29"/>
    </location>
</feature>
<evidence type="ECO:0000256" key="2">
    <source>
        <dbReference type="PIRNR" id="PIRNR000862"/>
    </source>
</evidence>
<dbReference type="Proteomes" id="UP001497480">
    <property type="component" value="Unassembled WGS sequence"/>
</dbReference>
<feature type="active site" description="Charge relay system" evidence="3">
    <location>
        <position position="359"/>
    </location>
</feature>
<keyword evidence="2" id="KW-0443">Lipid metabolism</keyword>
<dbReference type="EMBL" id="CAXHTB010000016">
    <property type="protein sequence ID" value="CAL0323011.1"/>
    <property type="molecule type" value="Genomic_DNA"/>
</dbReference>
<dbReference type="InterPro" id="IPR025483">
    <property type="entry name" value="Lipase_euk"/>
</dbReference>
<evidence type="ECO:0000313" key="6">
    <source>
        <dbReference type="EMBL" id="CAL0323011.1"/>
    </source>
</evidence>
<accession>A0AAV1XMM6</accession>
<name>A0AAV1XMM6_LUPLU</name>
<dbReference type="InterPro" id="IPR029058">
    <property type="entry name" value="AB_hydrolase_fold"/>
</dbReference>
<keyword evidence="4" id="KW-0732">Signal</keyword>
<dbReference type="Gene3D" id="3.40.50.1820">
    <property type="entry name" value="alpha/beta hydrolase"/>
    <property type="match status" value="1"/>
</dbReference>
<dbReference type="PANTHER" id="PTHR11005">
    <property type="entry name" value="LYSOSOMAL ACID LIPASE-RELATED"/>
    <property type="match status" value="1"/>
</dbReference>
<dbReference type="FunFam" id="3.40.50.1820:FF:000126">
    <property type="entry name" value="Lipase"/>
    <property type="match status" value="1"/>
</dbReference>
<reference evidence="6 7" key="1">
    <citation type="submission" date="2024-03" db="EMBL/GenBank/DDBJ databases">
        <authorList>
            <person name="Martinez-Hernandez J."/>
        </authorList>
    </citation>
    <scope>NUCLEOTIDE SEQUENCE [LARGE SCALE GENOMIC DNA]</scope>
</reference>
<organism evidence="6 7">
    <name type="scientific">Lupinus luteus</name>
    <name type="common">European yellow lupine</name>
    <dbReference type="NCBI Taxonomy" id="3873"/>
    <lineage>
        <taxon>Eukaryota</taxon>
        <taxon>Viridiplantae</taxon>
        <taxon>Streptophyta</taxon>
        <taxon>Embryophyta</taxon>
        <taxon>Tracheophyta</taxon>
        <taxon>Spermatophyta</taxon>
        <taxon>Magnoliopsida</taxon>
        <taxon>eudicotyledons</taxon>
        <taxon>Gunneridae</taxon>
        <taxon>Pentapetalae</taxon>
        <taxon>rosids</taxon>
        <taxon>fabids</taxon>
        <taxon>Fabales</taxon>
        <taxon>Fabaceae</taxon>
        <taxon>Papilionoideae</taxon>
        <taxon>50 kb inversion clade</taxon>
        <taxon>genistoids sensu lato</taxon>
        <taxon>core genistoids</taxon>
        <taxon>Genisteae</taxon>
        <taxon>Lupinus</taxon>
    </lineage>
</organism>
<evidence type="ECO:0000313" key="7">
    <source>
        <dbReference type="Proteomes" id="UP001497480"/>
    </source>
</evidence>
<feature type="domain" description="Partial AB-hydrolase lipase" evidence="5">
    <location>
        <begin position="55"/>
        <end position="113"/>
    </location>
</feature>
<feature type="active site" description="Nucleophile" evidence="3">
    <location>
        <position position="188"/>
    </location>
</feature>
<evidence type="ECO:0000256" key="1">
    <source>
        <dbReference type="ARBA" id="ARBA00010701"/>
    </source>
</evidence>
<dbReference type="AlphaFoldDB" id="A0AAV1XMM6"/>
<keyword evidence="7" id="KW-1185">Reference proteome</keyword>
<protein>
    <recommendedName>
        <fullName evidence="2">Lipase</fullName>
    </recommendedName>
</protein>
<feature type="chain" id="PRO_5043954160" description="Lipase" evidence="4">
    <location>
        <begin position="30"/>
        <end position="417"/>
    </location>
</feature>
<evidence type="ECO:0000259" key="5">
    <source>
        <dbReference type="Pfam" id="PF04083"/>
    </source>
</evidence>
<comment type="similarity">
    <text evidence="1 2">Belongs to the AB hydrolase superfamily. Lipase family.</text>
</comment>
<evidence type="ECO:0000256" key="3">
    <source>
        <dbReference type="PIRSR" id="PIRSR000862-1"/>
    </source>
</evidence>
<sequence length="417" mass="46801">MAFLSLMMSFATLNIYLSLLAFVPHQVHATSHGSFVTKYVTNDNSSVGGLCASSIIVHGYKCQEHNVTTDDGYILGLQRIPEGRAEVNGTLTLKQPVLLQHGVLVDGNSWFVNNPEQNLPFILADNGYDVWISNTRGTIFSRQHVSLDPSNRQFWNWTWDELIAHDLPAMFDYVSKETKQKINYIGHSQGTLIALASFSQEKLIKQVKSAVLLSPVAYLSHMTTELGVVAARYFLDEVIHLIGLAEFDLRAPRVKAIIRSLCDSNPGIHCYDLLTVITGPNCCLNSTTVDTFFKNEPQSTSTKNLVHFAQTFRNGVLTKFDYVVPSANFRHYGQLLPPEYNLANIPHDIPLFLSYGGKDALSDVIDVQRLLDILKFHDADKLSVQYIQEYAHLDFIMATNAKDIVYKDVLSFFSHHA</sequence>